<protein>
    <submittedName>
        <fullName evidence="4">Calcineurin-like phosphoesterase domain-containing protein</fullName>
    </submittedName>
</protein>
<dbReference type="SUPFAM" id="SSF56300">
    <property type="entry name" value="Metallo-dependent phosphatases"/>
    <property type="match status" value="1"/>
</dbReference>
<accession>A0A915JE04</accession>
<sequence length="375" mass="43658">MHCGFQMARWAKQKFFDLCPPLKYRFRFNGSLAYSFDIENVTFIQLHNYPTYERTFEAHLKRDRLICPAYAKGRYVIESSLDFLEEKLIEACSQKKPIIVCFHDPSEHFKSNQRFINMIEKYNVAGVFVGHFHHMYGRYFQQRNGYGHVPLFGSGSAIYGDYLLVRFFTKRVVNVMKVLIYNAANGSAWRKPIWREDRIVYLLPNMLTYLLLLFTCASAILLRQGPTDSNHSPWPYDIGLQNKGHKPIVGNKPFHQPIIRLGGGLSHARLPPQDHWDKELIAKLLPIMTEKPEPYLAYLDFWRLKKGRKSNNYEEEKNRFMNFVETVNRNLEHGMKAALEKKPEEAASSSSFNNPYGMPELAGITRNGMEQLTNS</sequence>
<keyword evidence="2" id="KW-1133">Transmembrane helix</keyword>
<name>A0A915JE04_ROMCU</name>
<dbReference type="WBParaSite" id="nRc.2.0.1.t24716-RA">
    <property type="protein sequence ID" value="nRc.2.0.1.t24716-RA"/>
    <property type="gene ID" value="nRc.2.0.1.g24716"/>
</dbReference>
<evidence type="ECO:0000256" key="1">
    <source>
        <dbReference type="SAM" id="MobiDB-lite"/>
    </source>
</evidence>
<feature type="region of interest" description="Disordered" evidence="1">
    <location>
        <begin position="341"/>
        <end position="375"/>
    </location>
</feature>
<proteinExistence type="predicted"/>
<dbReference type="Gene3D" id="3.60.21.10">
    <property type="match status" value="1"/>
</dbReference>
<keyword evidence="3" id="KW-1185">Reference proteome</keyword>
<keyword evidence="2" id="KW-0812">Transmembrane</keyword>
<dbReference type="InterPro" id="IPR029052">
    <property type="entry name" value="Metallo-depent_PP-like"/>
</dbReference>
<reference evidence="4" key="1">
    <citation type="submission" date="2022-11" db="UniProtKB">
        <authorList>
            <consortium name="WormBaseParasite"/>
        </authorList>
    </citation>
    <scope>IDENTIFICATION</scope>
</reference>
<evidence type="ECO:0000313" key="4">
    <source>
        <dbReference type="WBParaSite" id="nRc.2.0.1.t24716-RA"/>
    </source>
</evidence>
<organism evidence="3 4">
    <name type="scientific">Romanomermis culicivorax</name>
    <name type="common">Nematode worm</name>
    <dbReference type="NCBI Taxonomy" id="13658"/>
    <lineage>
        <taxon>Eukaryota</taxon>
        <taxon>Metazoa</taxon>
        <taxon>Ecdysozoa</taxon>
        <taxon>Nematoda</taxon>
        <taxon>Enoplea</taxon>
        <taxon>Dorylaimia</taxon>
        <taxon>Mermithida</taxon>
        <taxon>Mermithoidea</taxon>
        <taxon>Mermithidae</taxon>
        <taxon>Romanomermis</taxon>
    </lineage>
</organism>
<evidence type="ECO:0000256" key="2">
    <source>
        <dbReference type="SAM" id="Phobius"/>
    </source>
</evidence>
<dbReference type="Proteomes" id="UP000887565">
    <property type="component" value="Unplaced"/>
</dbReference>
<keyword evidence="2" id="KW-0472">Membrane</keyword>
<dbReference type="AlphaFoldDB" id="A0A915JE04"/>
<evidence type="ECO:0000313" key="3">
    <source>
        <dbReference type="Proteomes" id="UP000887565"/>
    </source>
</evidence>
<feature type="transmembrane region" description="Helical" evidence="2">
    <location>
        <begin position="199"/>
        <end position="222"/>
    </location>
</feature>